<keyword evidence="1" id="KW-0812">Transmembrane</keyword>
<evidence type="ECO:0000256" key="1">
    <source>
        <dbReference type="SAM" id="Phobius"/>
    </source>
</evidence>
<dbReference type="GO" id="GO:0007165">
    <property type="term" value="P:signal transduction"/>
    <property type="evidence" value="ECO:0007669"/>
    <property type="project" value="InterPro"/>
</dbReference>
<evidence type="ECO:0000313" key="4">
    <source>
        <dbReference type="Proteomes" id="UP000218327"/>
    </source>
</evidence>
<dbReference type="PROSITE" id="PS50885">
    <property type="entry name" value="HAMP"/>
    <property type="match status" value="1"/>
</dbReference>
<feature type="transmembrane region" description="Helical" evidence="1">
    <location>
        <begin position="383"/>
        <end position="406"/>
    </location>
</feature>
<organism evidence="3 4">
    <name type="scientific">SAR86 cluster bacterium</name>
    <dbReference type="NCBI Taxonomy" id="2030880"/>
    <lineage>
        <taxon>Bacteria</taxon>
        <taxon>Pseudomonadati</taxon>
        <taxon>Pseudomonadota</taxon>
        <taxon>Gammaproteobacteria</taxon>
        <taxon>SAR86 cluster</taxon>
    </lineage>
</organism>
<dbReference type="PANTHER" id="PTHR32089:SF112">
    <property type="entry name" value="LYSOZYME-LIKE PROTEIN-RELATED"/>
    <property type="match status" value="1"/>
</dbReference>
<evidence type="ECO:0000313" key="3">
    <source>
        <dbReference type="EMBL" id="PCJ27460.1"/>
    </source>
</evidence>
<keyword evidence="1" id="KW-1133">Transmembrane helix</keyword>
<feature type="domain" description="HAMP" evidence="2">
    <location>
        <begin position="410"/>
        <end position="460"/>
    </location>
</feature>
<keyword evidence="1" id="KW-0472">Membrane</keyword>
<dbReference type="PANTHER" id="PTHR32089">
    <property type="entry name" value="METHYL-ACCEPTING CHEMOTAXIS PROTEIN MCPB"/>
    <property type="match status" value="1"/>
</dbReference>
<sequence>MMKFAQYTFTRLTIITIALFLLGGSIGGWLSYRLITNSMLDQGNENLEAVLNSRAILVENYIAAHQNQIRYLAQNETVVHATKALSAGFVNLPNEVDINMELDSSSYVELIEYYKQEMPHISGLNQAASPESYLPVSESGRLLHWLYIANNPNSVTTMNEMFSSSVESSYNLSHQIYHPEFNYFLNAFELHDVLLLDTQGNLIYSTRKELDLGTNLDAGVYAESGLGDAYNRAMTQPRQGFSIVDFSNYEPSYHEPSAFIASPIFENANRLGVLVFQLSATQLNQVIADYQGLGTSGETYIIGDDLLMRTASRFTSSSSMLQQEVDTVAGRQLAAGHAGSGIIEDYRGVEVLSRYKPLNIEGLNWGMLAEIDIDEFSAPANSLAVSTALVLALTLMLIAFVSNAALRLCVVRPMSQLLAAAKKIVDGDYSARVDIVSDDEFSVLADRFNLMASSVQMHIDDLEKALREVKELKGLLPICASCKSIRDDDGYFRTVETYFAGKSHLEFSHTICQECLPRLYPELNPLSNKDMN</sequence>
<dbReference type="Proteomes" id="UP000218327">
    <property type="component" value="Unassembled WGS sequence"/>
</dbReference>
<evidence type="ECO:0000259" key="2">
    <source>
        <dbReference type="PROSITE" id="PS50885"/>
    </source>
</evidence>
<dbReference type="Gene3D" id="1.10.8.500">
    <property type="entry name" value="HAMP domain in histidine kinase"/>
    <property type="match status" value="1"/>
</dbReference>
<dbReference type="GO" id="GO:0016020">
    <property type="term" value="C:membrane"/>
    <property type="evidence" value="ECO:0007669"/>
    <property type="project" value="InterPro"/>
</dbReference>
<dbReference type="CDD" id="cd18774">
    <property type="entry name" value="PDC2_HK_sensor"/>
    <property type="match status" value="1"/>
</dbReference>
<gene>
    <name evidence="3" type="ORF">COA96_02885</name>
</gene>
<dbReference type="Gene3D" id="3.30.450.20">
    <property type="entry name" value="PAS domain"/>
    <property type="match status" value="1"/>
</dbReference>
<dbReference type="Pfam" id="PF00672">
    <property type="entry name" value="HAMP"/>
    <property type="match status" value="1"/>
</dbReference>
<comment type="caution">
    <text evidence="3">The sequence shown here is derived from an EMBL/GenBank/DDBJ whole genome shotgun (WGS) entry which is preliminary data.</text>
</comment>
<proteinExistence type="predicted"/>
<dbReference type="InterPro" id="IPR003660">
    <property type="entry name" value="HAMP_dom"/>
</dbReference>
<reference evidence="4" key="1">
    <citation type="submission" date="2017-08" db="EMBL/GenBank/DDBJ databases">
        <title>A dynamic microbial community with high functional redundancy inhabits the cold, oxic subseafloor aquifer.</title>
        <authorList>
            <person name="Tully B.J."/>
            <person name="Wheat C.G."/>
            <person name="Glazer B.T."/>
            <person name="Huber J.A."/>
        </authorList>
    </citation>
    <scope>NUCLEOTIDE SEQUENCE [LARGE SCALE GENOMIC DNA]</scope>
</reference>
<dbReference type="CDD" id="cd06225">
    <property type="entry name" value="HAMP"/>
    <property type="match status" value="1"/>
</dbReference>
<dbReference type="EMBL" id="NVVJ01000006">
    <property type="protein sequence ID" value="PCJ27460.1"/>
    <property type="molecule type" value="Genomic_DNA"/>
</dbReference>
<dbReference type="AlphaFoldDB" id="A0A2A5B7X1"/>
<name>A0A2A5B7X1_9GAMM</name>
<accession>A0A2A5B7X1</accession>
<dbReference type="SUPFAM" id="SSF158472">
    <property type="entry name" value="HAMP domain-like"/>
    <property type="match status" value="1"/>
</dbReference>
<protein>
    <recommendedName>
        <fullName evidence="2">HAMP domain-containing protein</fullName>
    </recommendedName>
</protein>
<dbReference type="SMART" id="SM00304">
    <property type="entry name" value="HAMP"/>
    <property type="match status" value="1"/>
</dbReference>